<feature type="transmembrane region" description="Helical" evidence="2">
    <location>
        <begin position="27"/>
        <end position="47"/>
    </location>
</feature>
<feature type="transmembrane region" description="Helical" evidence="2">
    <location>
        <begin position="184"/>
        <end position="205"/>
    </location>
</feature>
<gene>
    <name evidence="4" type="ORF">DFP72DRAFT_1046347</name>
</gene>
<name>A0A8H6M413_9AGAR</name>
<evidence type="ECO:0000256" key="2">
    <source>
        <dbReference type="SAM" id="Phobius"/>
    </source>
</evidence>
<feature type="transmembrane region" description="Helical" evidence="2">
    <location>
        <begin position="99"/>
        <end position="119"/>
    </location>
</feature>
<keyword evidence="5" id="KW-1185">Reference proteome</keyword>
<keyword evidence="2" id="KW-0472">Membrane</keyword>
<sequence>MSAIQDLTLEEVADMTALVYAWTMEEYIYPLFSSYIFYYLTTLAEEISIMWPQRWRTGKIVFLVNRYLPLVLIGNSLLSNWAITSSVCTGLYIANGIVLYRVMNLAFEVALLLCLYALLGASQICLALIIATYAGFTLSTTILQIGYFGEASRMLPISQMDRELGYACTWEGKVSPKAARRYAMAGYITLVKSIAISALALFIFFVRYRKHRGTLLQVVRRDSGIYILSLSGMSISVTIARFYDSQLTLIIALRLGSAITGTHSPTLSQANSIGDRYAGLRMWRYTLMAKHYCVVFSTGSPTLPCPYSHVASSSTCGRAKIPWCTQWFRRYSLILIPHKEMRTQRMAGSDLMPSRFLRYTMLALDGERLMEGMHRTQSRRDSSADHEAAPKTPATSRSAPNYLLESH</sequence>
<dbReference type="AlphaFoldDB" id="A0A8H6M413"/>
<evidence type="ECO:0000256" key="1">
    <source>
        <dbReference type="SAM" id="MobiDB-lite"/>
    </source>
</evidence>
<feature type="region of interest" description="Disordered" evidence="1">
    <location>
        <begin position="373"/>
        <end position="407"/>
    </location>
</feature>
<feature type="non-terminal residue" evidence="4">
    <location>
        <position position="1"/>
    </location>
</feature>
<proteinExistence type="predicted"/>
<evidence type="ECO:0000313" key="5">
    <source>
        <dbReference type="Proteomes" id="UP000521943"/>
    </source>
</evidence>
<accession>A0A8H6M413</accession>
<evidence type="ECO:0000313" key="4">
    <source>
        <dbReference type="EMBL" id="KAF6753800.1"/>
    </source>
</evidence>
<evidence type="ECO:0000259" key="3">
    <source>
        <dbReference type="Pfam" id="PF20151"/>
    </source>
</evidence>
<keyword evidence="2" id="KW-0812">Transmembrane</keyword>
<feature type="compositionally biased region" description="Basic and acidic residues" evidence="1">
    <location>
        <begin position="373"/>
        <end position="389"/>
    </location>
</feature>
<comment type="caution">
    <text evidence="4">The sequence shown here is derived from an EMBL/GenBank/DDBJ whole genome shotgun (WGS) entry which is preliminary data.</text>
</comment>
<feature type="domain" description="DUF6533" evidence="3">
    <location>
        <begin position="39"/>
        <end position="71"/>
    </location>
</feature>
<feature type="transmembrane region" description="Helical" evidence="2">
    <location>
        <begin position="126"/>
        <end position="148"/>
    </location>
</feature>
<feature type="transmembrane region" description="Helical" evidence="2">
    <location>
        <begin position="67"/>
        <end position="93"/>
    </location>
</feature>
<keyword evidence="2" id="KW-1133">Transmembrane helix</keyword>
<organism evidence="4 5">
    <name type="scientific">Ephemerocybe angulata</name>
    <dbReference type="NCBI Taxonomy" id="980116"/>
    <lineage>
        <taxon>Eukaryota</taxon>
        <taxon>Fungi</taxon>
        <taxon>Dikarya</taxon>
        <taxon>Basidiomycota</taxon>
        <taxon>Agaricomycotina</taxon>
        <taxon>Agaricomycetes</taxon>
        <taxon>Agaricomycetidae</taxon>
        <taxon>Agaricales</taxon>
        <taxon>Agaricineae</taxon>
        <taxon>Psathyrellaceae</taxon>
        <taxon>Ephemerocybe</taxon>
    </lineage>
</organism>
<dbReference type="EMBL" id="JACGCI010000037">
    <property type="protein sequence ID" value="KAF6753800.1"/>
    <property type="molecule type" value="Genomic_DNA"/>
</dbReference>
<reference evidence="4 5" key="1">
    <citation type="submission" date="2020-07" db="EMBL/GenBank/DDBJ databases">
        <title>Comparative genomics of pyrophilous fungi reveals a link between fire events and developmental genes.</title>
        <authorList>
            <consortium name="DOE Joint Genome Institute"/>
            <person name="Steindorff A.S."/>
            <person name="Carver A."/>
            <person name="Calhoun S."/>
            <person name="Stillman K."/>
            <person name="Liu H."/>
            <person name="Lipzen A."/>
            <person name="Pangilinan J."/>
            <person name="Labutti K."/>
            <person name="Bruns T.D."/>
            <person name="Grigoriev I.V."/>
        </authorList>
    </citation>
    <scope>NUCLEOTIDE SEQUENCE [LARGE SCALE GENOMIC DNA]</scope>
    <source>
        <strain evidence="4 5">CBS 144469</strain>
    </source>
</reference>
<feature type="transmembrane region" description="Helical" evidence="2">
    <location>
        <begin position="225"/>
        <end position="243"/>
    </location>
</feature>
<dbReference type="Proteomes" id="UP000521943">
    <property type="component" value="Unassembled WGS sequence"/>
</dbReference>
<dbReference type="InterPro" id="IPR045340">
    <property type="entry name" value="DUF6533"/>
</dbReference>
<protein>
    <recommendedName>
        <fullName evidence="3">DUF6533 domain-containing protein</fullName>
    </recommendedName>
</protein>
<dbReference type="Pfam" id="PF20151">
    <property type="entry name" value="DUF6533"/>
    <property type="match status" value="1"/>
</dbReference>